<comment type="catalytic activity">
    <reaction evidence="1 5">
        <text>[protein]-peptidylproline (omega=180) = [protein]-peptidylproline (omega=0)</text>
        <dbReference type="Rhea" id="RHEA:16237"/>
        <dbReference type="Rhea" id="RHEA-COMP:10747"/>
        <dbReference type="Rhea" id="RHEA-COMP:10748"/>
        <dbReference type="ChEBI" id="CHEBI:83833"/>
        <dbReference type="ChEBI" id="CHEBI:83834"/>
        <dbReference type="EC" id="5.2.1.8"/>
    </reaction>
</comment>
<dbReference type="EMBL" id="ML014205">
    <property type="protein sequence ID" value="RKP00660.1"/>
    <property type="molecule type" value="Genomic_DNA"/>
</dbReference>
<dbReference type="SUPFAM" id="SSF50891">
    <property type="entry name" value="Cyclophilin-like"/>
    <property type="match status" value="1"/>
</dbReference>
<dbReference type="PROSITE" id="PS50072">
    <property type="entry name" value="CSA_PPIASE_2"/>
    <property type="match status" value="1"/>
</dbReference>
<comment type="function">
    <text evidence="5">PPIases accelerate the folding of proteins. It catalyzes the cis-trans isomerization of proline imidic peptide bonds in oligopeptides.</text>
</comment>
<comment type="similarity">
    <text evidence="4">Belongs to the cyclophilin-type PPIase family. PPIL3 subfamily.</text>
</comment>
<name>A0A4P9X6K6_9FUNG</name>
<dbReference type="InterPro" id="IPR024936">
    <property type="entry name" value="Cyclophilin-type_PPIase"/>
</dbReference>
<feature type="domain" description="PPIase cyclophilin-type" evidence="6">
    <location>
        <begin position="3"/>
        <end position="158"/>
    </location>
</feature>
<dbReference type="Gene3D" id="2.40.100.10">
    <property type="entry name" value="Cyclophilin-like"/>
    <property type="match status" value="1"/>
</dbReference>
<gene>
    <name evidence="7" type="ORF">CXG81DRAFT_29925</name>
</gene>
<evidence type="ECO:0000256" key="3">
    <source>
        <dbReference type="ARBA" id="ARBA00023235"/>
    </source>
</evidence>
<keyword evidence="8" id="KW-1185">Reference proteome</keyword>
<reference evidence="8" key="1">
    <citation type="journal article" date="2018" name="Nat. Microbiol.">
        <title>Leveraging single-cell genomics to expand the fungal tree of life.</title>
        <authorList>
            <person name="Ahrendt S.R."/>
            <person name="Quandt C.A."/>
            <person name="Ciobanu D."/>
            <person name="Clum A."/>
            <person name="Salamov A."/>
            <person name="Andreopoulos B."/>
            <person name="Cheng J.F."/>
            <person name="Woyke T."/>
            <person name="Pelin A."/>
            <person name="Henrissat B."/>
            <person name="Reynolds N.K."/>
            <person name="Benny G.L."/>
            <person name="Smith M.E."/>
            <person name="James T.Y."/>
            <person name="Grigoriev I.V."/>
        </authorList>
    </citation>
    <scope>NUCLEOTIDE SEQUENCE [LARGE SCALE GENOMIC DNA]</scope>
    <source>
        <strain evidence="8">ATCC 52028</strain>
    </source>
</reference>
<proteinExistence type="inferred from homology"/>
<organism evidence="7 8">
    <name type="scientific">Caulochytrium protostelioides</name>
    <dbReference type="NCBI Taxonomy" id="1555241"/>
    <lineage>
        <taxon>Eukaryota</taxon>
        <taxon>Fungi</taxon>
        <taxon>Fungi incertae sedis</taxon>
        <taxon>Chytridiomycota</taxon>
        <taxon>Chytridiomycota incertae sedis</taxon>
        <taxon>Chytridiomycetes</taxon>
        <taxon>Caulochytriales</taxon>
        <taxon>Caulochytriaceae</taxon>
        <taxon>Caulochytrium</taxon>
    </lineage>
</organism>
<evidence type="ECO:0000256" key="4">
    <source>
        <dbReference type="ARBA" id="ARBA00038286"/>
    </source>
</evidence>
<evidence type="ECO:0000259" key="6">
    <source>
        <dbReference type="PROSITE" id="PS50072"/>
    </source>
</evidence>
<evidence type="ECO:0000256" key="2">
    <source>
        <dbReference type="ARBA" id="ARBA00023110"/>
    </source>
</evidence>
<dbReference type="PROSITE" id="PS00170">
    <property type="entry name" value="CSA_PPIASE_1"/>
    <property type="match status" value="1"/>
</dbReference>
<dbReference type="PIRSF" id="PIRSF001467">
    <property type="entry name" value="Peptidylpro_ismrse"/>
    <property type="match status" value="1"/>
</dbReference>
<dbReference type="STRING" id="1555241.A0A4P9X6K6"/>
<dbReference type="EC" id="5.2.1.8" evidence="5"/>
<keyword evidence="2 5" id="KW-0697">Rotamase</keyword>
<evidence type="ECO:0000313" key="7">
    <source>
        <dbReference type="EMBL" id="RKP00660.1"/>
    </source>
</evidence>
<dbReference type="Proteomes" id="UP000274922">
    <property type="component" value="Unassembled WGS sequence"/>
</dbReference>
<dbReference type="InterPro" id="IPR020892">
    <property type="entry name" value="Cyclophilin-type_PPIase_CS"/>
</dbReference>
<dbReference type="InterPro" id="IPR029000">
    <property type="entry name" value="Cyclophilin-like_dom_sf"/>
</dbReference>
<dbReference type="InterPro" id="IPR044666">
    <property type="entry name" value="Cyclophilin_A-like"/>
</dbReference>
<dbReference type="CDD" id="cd01928">
    <property type="entry name" value="Cyclophilin_PPIL3_like"/>
    <property type="match status" value="1"/>
</dbReference>
<dbReference type="PANTHER" id="PTHR45625">
    <property type="entry name" value="PEPTIDYL-PROLYL CIS-TRANS ISOMERASE-RELATED"/>
    <property type="match status" value="1"/>
</dbReference>
<dbReference type="InterPro" id="IPR002130">
    <property type="entry name" value="Cyclophilin-type_PPIase_dom"/>
</dbReference>
<dbReference type="OrthoDB" id="271386at2759"/>
<evidence type="ECO:0000313" key="8">
    <source>
        <dbReference type="Proteomes" id="UP000274922"/>
    </source>
</evidence>
<dbReference type="Pfam" id="PF00160">
    <property type="entry name" value="Pro_isomerase"/>
    <property type="match status" value="1"/>
</dbReference>
<protein>
    <recommendedName>
        <fullName evidence="5">Peptidyl-prolyl cis-trans isomerase</fullName>
        <shortName evidence="5">PPIase</shortName>
        <ecNumber evidence="5">5.2.1.8</ecNumber>
    </recommendedName>
</protein>
<keyword evidence="3 5" id="KW-0413">Isomerase</keyword>
<sequence length="168" mass="18434">MGLRESVTLHTDLGDLKVEVFCEATPRTAENFLALCARGSYDNCKFHRNMKGFMVQTGDPTGTGKGGQSIWGAPFQDEIKPTLKHNARGILAMANKGTPDTNASQFYICYAKQPHLDSKNTVFGRVIDGWDTLETLEHVAVDAKSRPVTPVYLRSVTIHANPVAQKAL</sequence>
<evidence type="ECO:0000256" key="1">
    <source>
        <dbReference type="ARBA" id="ARBA00000971"/>
    </source>
</evidence>
<dbReference type="GO" id="GO:0006457">
    <property type="term" value="P:protein folding"/>
    <property type="evidence" value="ECO:0007669"/>
    <property type="project" value="InterPro"/>
</dbReference>
<dbReference type="PANTHER" id="PTHR45625:SF2">
    <property type="entry name" value="PEPTIDYL-PROLYL CIS-TRANS ISOMERASE-LIKE 3"/>
    <property type="match status" value="1"/>
</dbReference>
<dbReference type="GO" id="GO:0003755">
    <property type="term" value="F:peptidyl-prolyl cis-trans isomerase activity"/>
    <property type="evidence" value="ECO:0007669"/>
    <property type="project" value="UniProtKB-UniRule"/>
</dbReference>
<dbReference type="FunFam" id="2.40.100.10:FF:000012">
    <property type="entry name" value="Peptidyl-prolyl cis-trans isomerase"/>
    <property type="match status" value="1"/>
</dbReference>
<dbReference type="AlphaFoldDB" id="A0A4P9X6K6"/>
<accession>A0A4P9X6K6</accession>
<dbReference type="GO" id="GO:0071013">
    <property type="term" value="C:catalytic step 2 spliceosome"/>
    <property type="evidence" value="ECO:0007669"/>
    <property type="project" value="TreeGrafter"/>
</dbReference>
<dbReference type="PRINTS" id="PR00153">
    <property type="entry name" value="CSAPPISMRASE"/>
</dbReference>
<evidence type="ECO:0000256" key="5">
    <source>
        <dbReference type="RuleBase" id="RU363019"/>
    </source>
</evidence>